<evidence type="ECO:0000313" key="32">
    <source>
        <dbReference type="EMBL" id="ECB9512211.1"/>
    </source>
</evidence>
<dbReference type="EMBL" id="AAHZFN010000014">
    <property type="protein sequence ID" value="ECB9474202.1"/>
    <property type="molecule type" value="Genomic_DNA"/>
</dbReference>
<evidence type="ECO:0000313" key="62">
    <source>
        <dbReference type="Proteomes" id="UP000368512"/>
    </source>
</evidence>
<evidence type="ECO:0000313" key="53">
    <source>
        <dbReference type="Proteomes" id="UP000337746"/>
    </source>
</evidence>
<evidence type="ECO:0000313" key="93">
    <source>
        <dbReference type="Proteomes" id="UP000844415"/>
    </source>
</evidence>
<dbReference type="EMBL" id="AAAIKW010000003">
    <property type="protein sequence ID" value="EAC4552215.1"/>
    <property type="molecule type" value="Genomic_DNA"/>
</dbReference>
<evidence type="ECO:0000313" key="81">
    <source>
        <dbReference type="Proteomes" id="UP000528151"/>
    </source>
</evidence>
<proteinExistence type="predicted"/>
<evidence type="ECO:0000313" key="29">
    <source>
        <dbReference type="EMBL" id="EAK8896994.1"/>
    </source>
</evidence>
<dbReference type="EMBL" id="AALGDA010000075">
    <property type="protein sequence ID" value="ECY9784160.1"/>
    <property type="molecule type" value="Genomic_DNA"/>
</dbReference>
<name>A0A0B8QWA8_LISMN</name>
<dbReference type="EMBL" id="DAAJZA010000001">
    <property type="protein sequence ID" value="HAC1753657.1"/>
    <property type="molecule type" value="Genomic_DNA"/>
</dbReference>
<evidence type="ECO:0000313" key="30">
    <source>
        <dbReference type="EMBL" id="EAK9316163.1"/>
    </source>
</evidence>
<dbReference type="Proteomes" id="UP000337746">
    <property type="component" value="Unassembled WGS sequence"/>
</dbReference>
<dbReference type="Proteomes" id="UP000379076">
    <property type="component" value="Unassembled WGS sequence"/>
</dbReference>
<dbReference type="EMBL" id="AANPAU010000001">
    <property type="protein sequence ID" value="EDP8512914.1"/>
    <property type="molecule type" value="Genomic_DNA"/>
</dbReference>
<dbReference type="EMBL" id="DAAJCS010000001">
    <property type="protein sequence ID" value="HAC0011665.1"/>
    <property type="molecule type" value="Genomic_DNA"/>
</dbReference>
<evidence type="ECO:0000313" key="58">
    <source>
        <dbReference type="Proteomes" id="UP000354255"/>
    </source>
</evidence>
<dbReference type="Proteomes" id="UP000548278">
    <property type="component" value="Unassembled WGS sequence"/>
</dbReference>
<evidence type="ECO:0000313" key="85">
    <source>
        <dbReference type="Proteomes" id="UP000544530"/>
    </source>
</evidence>
<evidence type="ECO:0000313" key="5">
    <source>
        <dbReference type="EMBL" id="EAC7481420.1"/>
    </source>
</evidence>
<evidence type="ECO:0000313" key="84">
    <source>
        <dbReference type="Proteomes" id="UP000540117"/>
    </source>
</evidence>
<evidence type="ECO:0000313" key="25">
    <source>
        <dbReference type="EMBL" id="EAG9519614.1"/>
    </source>
</evidence>
<gene>
    <name evidence="14" type="ORF">A8L61_03040</name>
    <name evidence="23" type="ORF">AB917_01570</name>
    <name evidence="2" type="ORF">ABZ57_06935</name>
    <name evidence="48" type="ORF">AJL21_05635</name>
    <name evidence="11" type="ORF">ART25_09645</name>
    <name evidence="3" type="ORF">ARY78_09325</name>
    <name evidence="18" type="ORF">B1N52_05865</name>
    <name evidence="17" type="ORF">B1S26_07440</name>
    <name evidence="19" type="ORF">B5K54_02240</name>
    <name evidence="15" type="ORF">BB997_05390</name>
    <name evidence="34" type="ORF">BCZ19_07970</name>
    <name evidence="16" type="ORF">BCZ21_04670</name>
    <name evidence="21" type="ORF">CA369_01605</name>
    <name evidence="20" type="ORF">CAV64_06850</name>
    <name evidence="24" type="ORF">CW845_04375</name>
    <name evidence="26" type="ORF">D4920_06900</name>
    <name evidence="25" type="ORF">D4B11_07495</name>
    <name evidence="27" type="ORF">D5N24_06245</name>
    <name evidence="29" type="ORF">D7104_04680</name>
    <name evidence="22" type="ORF">DCT16_05400</name>
    <name evidence="5" type="ORF">DQ70_12075</name>
    <name evidence="4" type="ORF">DU018_09695</name>
    <name evidence="49" type="ORF">DYZ80_01020</name>
    <name evidence="13" type="ORF">E1W56_07475</name>
    <name evidence="28" type="ORF">E5F58_12145</name>
    <name evidence="10" type="ORF">EX365_08670</name>
    <name evidence="9" type="ORF">EXZ73_03010</name>
    <name evidence="35" type="ORF">F6436_01550</name>
    <name evidence="36" type="ORF">F6515_14375</name>
    <name evidence="30" type="ORF">FA835_03475</name>
    <name evidence="32" type="ORF">FLQ97_00530</name>
    <name evidence="31" type="ORF">FLR03_10995</name>
    <name evidence="33" type="ORF">FNX40_01545</name>
    <name evidence="39" type="ORF">FV747_01545</name>
    <name evidence="40" type="ORF">G3O21_000307</name>
    <name evidence="41" type="ORF">GHH22_06390</name>
    <name evidence="45" type="ORF">GI949_01545</name>
    <name evidence="38" type="ORF">GJW51_04340</name>
    <name evidence="37" type="ORF">GQG13_05815</name>
    <name evidence="42" type="ORF">GYS09_06880</name>
    <name evidence="43" type="ORF">GYX23_01510</name>
    <name evidence="44" type="ORF">GYY14_04385</name>
    <name evidence="46" type="ORF">HQN34_001757</name>
    <name evidence="47" type="ORF">HZJ64_04545</name>
    <name evidence="6" type="ORF">KV70_01545</name>
    <name evidence="7" type="ORF">QD52_05680</name>
    <name evidence="8" type="ORF">UI29_05675</name>
    <name evidence="12" type="ORF">Y261_03930</name>
</gene>
<dbReference type="Proteomes" id="UP000467536">
    <property type="component" value="Unassembled WGS sequence"/>
</dbReference>
<dbReference type="Proteomes" id="UP000423131">
    <property type="component" value="Unassembled WGS sequence"/>
</dbReference>
<dbReference type="EMBL" id="AACKDQ010000005">
    <property type="protein sequence ID" value="EAK9316163.1"/>
    <property type="molecule type" value="Genomic_DNA"/>
</dbReference>
<dbReference type="EMBL" id="AAIAJJ010000001">
    <property type="protein sequence ID" value="ECC1555483.1"/>
    <property type="molecule type" value="Genomic_DNA"/>
</dbReference>
<dbReference type="Proteomes" id="UP000843503">
    <property type="component" value="Unassembled WGS sequence"/>
</dbReference>
<dbReference type="Proteomes" id="UP000350032">
    <property type="component" value="Unassembled WGS sequence"/>
</dbReference>
<evidence type="ECO:0000313" key="92">
    <source>
        <dbReference type="Proteomes" id="UP000843775"/>
    </source>
</evidence>
<evidence type="ECO:0000313" key="59">
    <source>
        <dbReference type="Proteomes" id="UP000358545"/>
    </source>
</evidence>
<evidence type="ECO:0000313" key="43">
    <source>
        <dbReference type="EMBL" id="HAC0011665.1"/>
    </source>
</evidence>
<sequence length="206" mass="22974">MTKTKFVIFIALTVITLLLFLVPKGIQYLKSQNPELLNTAESIKLQAGEYTVGKDIKVGIYDMQVTKGSLSYYSTRLSKGDEIIGINLLDANKLYFEGSGEVELTPAEFNPIKPSANIFTIQHSGSYEVGKQIPAGKYSLTYTIDKSSKKKPFIQILPSYTDDARIEIQFETKPAYNINLKTGEILTVSKTISEELDTMTVLLKKN</sequence>
<dbReference type="Proteomes" id="UP000522199">
    <property type="component" value="Unassembled WGS sequence"/>
</dbReference>
<evidence type="ECO:0000313" key="89">
    <source>
        <dbReference type="Proteomes" id="UP000566721"/>
    </source>
</evidence>
<dbReference type="EMBL" id="AABAYG010000003">
    <property type="protein sequence ID" value="EAG2245241.1"/>
    <property type="molecule type" value="Genomic_DNA"/>
</dbReference>
<evidence type="ECO:0000313" key="52">
    <source>
        <dbReference type="Proteomes" id="UP000336166"/>
    </source>
</evidence>
<dbReference type="Proteomes" id="UP000376505">
    <property type="component" value="Unassembled WGS sequence"/>
</dbReference>
<dbReference type="Proteomes" id="UP000393182">
    <property type="component" value="Unassembled WGS sequence"/>
</dbReference>
<dbReference type="Proteomes" id="UP000842809">
    <property type="component" value="Unassembled WGS sequence"/>
</dbReference>
<reference evidence="82 83" key="6">
    <citation type="submission" date="2019-04" db="EMBL/GenBank/DDBJ databases">
        <authorList>
            <person name="Ashton P.M."/>
            <person name="Dallman T."/>
            <person name="Nair S."/>
            <person name="De Pinna E."/>
            <person name="Peters T."/>
            <person name="Grant K."/>
        </authorList>
    </citation>
    <scope>NUCLEOTIDE SEQUENCE [LARGE SCALE GENOMIC DNA]</scope>
    <source>
        <strain evidence="26 83">282333</strain>
        <strain evidence="27 82">282352</strain>
        <strain evidence="25 86">289003</strain>
        <strain evidence="39 73">788324</strain>
        <strain evidence="13">RL15000286</strain>
    </source>
</reference>
<evidence type="ECO:0000313" key="39">
    <source>
        <dbReference type="EMBL" id="EDO0984681.1"/>
    </source>
</evidence>
<dbReference type="KEGG" id="lmv:Y193_01130"/>
<dbReference type="Proteomes" id="UP000427828">
    <property type="component" value="Unassembled WGS sequence"/>
</dbReference>
<dbReference type="EMBL" id="MJTJ01000013">
    <property type="protein sequence ID" value="OET50675.1"/>
    <property type="molecule type" value="Genomic_DNA"/>
</dbReference>
<evidence type="ECO:0000313" key="6">
    <source>
        <dbReference type="EMBL" id="EAC9038893.1"/>
    </source>
</evidence>
<dbReference type="EMBL" id="JACAVN010000002">
    <property type="protein sequence ID" value="NYA01094.1"/>
    <property type="molecule type" value="Genomic_DNA"/>
</dbReference>
<reference evidence="42" key="8">
    <citation type="submission" date="2020-01" db="EMBL/GenBank/DDBJ databases">
        <authorList>
            <consortium name="NCBI Pathogen Detection Project"/>
        </authorList>
    </citation>
    <scope>NUCLEOTIDE SEQUENCE</scope>
    <source>
        <strain evidence="41">09CEB371LM</strain>
        <strain evidence="46">2017-325981-023-01</strain>
        <strain evidence="42">CFIAFB20100120</strain>
        <strain evidence="44">CFIAFB20170037</strain>
        <strain evidence="43">CFIAFB20170045</strain>
        <strain evidence="45">DMG1500109</strain>
    </source>
</reference>
<evidence type="ECO:0000313" key="87">
    <source>
        <dbReference type="Proteomes" id="UP000548278"/>
    </source>
</evidence>
<evidence type="ECO:0000313" key="45">
    <source>
        <dbReference type="EMBL" id="HAC1753657.1"/>
    </source>
</evidence>
<dbReference type="Proteomes" id="UP000455569">
    <property type="component" value="Unassembled WGS sequence"/>
</dbReference>
<dbReference type="Proteomes" id="UP000272537">
    <property type="component" value="Unassembled WGS sequence"/>
</dbReference>
<dbReference type="EMBL" id="AANDSR010000002">
    <property type="protein sequence ID" value="EDN9835896.1"/>
    <property type="molecule type" value="Genomic_DNA"/>
</dbReference>
<dbReference type="EMBL" id="AANCRK010000002">
    <property type="protein sequence ID" value="EDN7714643.1"/>
    <property type="molecule type" value="Genomic_DNA"/>
</dbReference>
<evidence type="ECO:0000313" key="31">
    <source>
        <dbReference type="EMBL" id="ECB9474202.1"/>
    </source>
</evidence>
<reference evidence="49 50" key="2">
    <citation type="journal article" date="2018" name="BMC Genomics">
        <title>Genes significantly associated with lineage II food isolates of Listeria monocytogenes.</title>
        <authorList>
            <person name="Pirone-Davies C."/>
            <person name="Chen Y."/>
            <person name="Pightling A."/>
            <person name="Ryan G."/>
            <person name="Wang Y."/>
            <person name="Yao K."/>
            <person name="Hoffmann M."/>
            <person name="Allard M.W."/>
        </authorList>
    </citation>
    <scope>NUCLEOTIDE SEQUENCE [LARGE SCALE GENOMIC DNA]</scope>
    <source>
        <strain evidence="49 50">PNUSAL000550</strain>
    </source>
</reference>
<evidence type="ECO:0000313" key="42">
    <source>
        <dbReference type="EMBL" id="HAB8557006.1"/>
    </source>
</evidence>
<dbReference type="EMBL" id="AABBYJ010000003">
    <property type="protein sequence ID" value="EAG4330966.1"/>
    <property type="molecule type" value="Genomic_DNA"/>
</dbReference>
<evidence type="ECO:0000313" key="73">
    <source>
        <dbReference type="Proteomes" id="UP000467536"/>
    </source>
</evidence>
<evidence type="ECO:0000313" key="10">
    <source>
        <dbReference type="EMBL" id="EAD5786627.1"/>
    </source>
</evidence>
<dbReference type="Proteomes" id="UP000546397">
    <property type="component" value="Unassembled WGS sequence"/>
</dbReference>
<evidence type="ECO:0000313" key="79">
    <source>
        <dbReference type="Proteomes" id="UP000525850"/>
    </source>
</evidence>
<dbReference type="EMBL" id="AABBHO010000004">
    <property type="protein sequence ID" value="EAG2996110.1"/>
    <property type="molecule type" value="Genomic_DNA"/>
</dbReference>
<evidence type="ECO:0000313" key="67">
    <source>
        <dbReference type="Proteomes" id="UP000403352"/>
    </source>
</evidence>
<dbReference type="EMBL" id="AABGUK010000004">
    <property type="protein sequence ID" value="EAH4242736.1"/>
    <property type="molecule type" value="Genomic_DNA"/>
</dbReference>
<dbReference type="EMBL" id="AABAGT010000003">
    <property type="protein sequence ID" value="EAG0866254.1"/>
    <property type="molecule type" value="Genomic_DNA"/>
</dbReference>
<evidence type="ECO:0000313" key="3">
    <source>
        <dbReference type="EMBL" id="EAC5550627.1"/>
    </source>
</evidence>
<dbReference type="Proteomes" id="UP000844415">
    <property type="component" value="Unassembled WGS sequence"/>
</dbReference>
<dbReference type="EMBL" id="AABCVX010000002">
    <property type="protein sequence ID" value="EAG6168826.1"/>
    <property type="molecule type" value="Genomic_DNA"/>
</dbReference>
<dbReference type="EMBL" id="AAALRN010000002">
    <property type="protein sequence ID" value="EAD1184576.1"/>
    <property type="molecule type" value="Genomic_DNA"/>
</dbReference>
<dbReference type="EMBL" id="AABBAW010000002">
    <property type="protein sequence ID" value="EAG2514680.1"/>
    <property type="molecule type" value="Genomic_DNA"/>
</dbReference>
<comment type="caution">
    <text evidence="5">The sequence shown here is derived from an EMBL/GenBank/DDBJ whole genome shotgun (WGS) entry which is preliminary data.</text>
</comment>
<evidence type="ECO:0000313" key="70">
    <source>
        <dbReference type="Proteomes" id="UP000427828"/>
    </source>
</evidence>
<dbReference type="EMBL" id="AAANYR010000004">
    <property type="protein sequence ID" value="EAD5786627.1"/>
    <property type="molecule type" value="Genomic_DNA"/>
</dbReference>
<dbReference type="Proteomes" id="UP000852906">
    <property type="component" value="Unassembled WGS sequence"/>
</dbReference>
<dbReference type="Proteomes" id="UP000410967">
    <property type="component" value="Unassembled WGS sequence"/>
</dbReference>
<reference evidence="68 78" key="7">
    <citation type="submission" date="2019-04" db="EMBL/GenBank/DDBJ databases">
        <authorList>
            <consortium name="GenomeTrakr network: Whole genome sequencing for foodborne pathogen traceback"/>
        </authorList>
    </citation>
    <scope>NUCLEOTIDE SEQUENCE [LARGE SCALE GENOMIC DNA]</scope>
    <source>
        <strain evidence="23 87">CFSAN004300</strain>
        <strain evidence="24 78">CFSAN072474</strain>
        <strain evidence="35 60">FLAG-55987</strain>
        <strain evidence="30 68">PHLUSALM00088</strain>
    </source>
</reference>
<reference evidence="53 56" key="5">
    <citation type="submission" date="2018-06" db="EMBL/GenBank/DDBJ databases">
        <authorList>
            <consortium name="GenomeTrakr: Next Generation Sequencing Network for Food Pathogen Tracability"/>
        </authorList>
    </citation>
    <scope>NUCLEOTIDE SEQUENCE [LARGE SCALE GENOMIC DNA]</scope>
    <source>
        <strain evidence="19 88">10B02965A-1</strain>
        <strain evidence="5 62">CFSAN008042</strain>
        <strain evidence="21 81">CFSAN063727</strain>
        <strain evidence="37 71">CFSAN102901</strain>
        <strain evidence="11 64">FDA00006494</strain>
        <strain evidence="3 61">FDA00007096</strain>
        <strain evidence="7 67">FDA00008584</strain>
        <strain evidence="17">FDA00011243</strain>
        <strain evidence="4 51">FDA00013332</strain>
        <strain evidence="10 55">FDA00013853</strain>
        <strain evidence="31 69">FDA00014336</strain>
        <strain evidence="33 65">FDA00014370</strain>
        <strain evidence="32 66">FDA00014392</strain>
        <strain evidence="40">FDA00015054</strain>
        <strain evidence="20 84">FDA1005580-S054-001</strain>
        <strain evidence="75">FDA1090798-S029-001</strain>
        <strain evidence="76">FDA956581-098-004</strain>
        <strain evidence="18 79">FDA960927-006-004</strain>
        <strain evidence="22 89">FLAG-38921</strain>
        <strain evidence="34 70">FLAG-51482A</strain>
        <strain evidence="16 53">FLAG-54356</strain>
        <strain evidence="9 63">FSIS31901579</strain>
        <strain evidence="28 80">LS1344</strain>
        <strain evidence="38 72">OSF101448</strain>
        <strain evidence="8 56">VA-WGS-00405</strain>
    </source>
</reference>
<evidence type="ECO:0000313" key="28">
    <source>
        <dbReference type="EMBL" id="EAH4242736.1"/>
    </source>
</evidence>
<evidence type="ECO:0000313" key="75">
    <source>
        <dbReference type="Proteomes" id="UP000478704"/>
    </source>
</evidence>
<dbReference type="EMBL" id="AAHZFY010000001">
    <property type="protein sequence ID" value="ECB9512211.1"/>
    <property type="molecule type" value="Genomic_DNA"/>
</dbReference>
<reference evidence="47 85" key="9">
    <citation type="submission" date="2020-06" db="EMBL/GenBank/DDBJ databases">
        <title>Two Listeria outbreaks in Switzerland in 2018 and 2020.</title>
        <authorList>
            <person name="Stevens M.J.A."/>
            <person name="Bloemberg G."/>
            <person name="Nusch-Inderbinnen M."/>
            <person name="Stephan R."/>
        </authorList>
    </citation>
    <scope>NUCLEOTIDE SEQUENCE [LARGE SCALE GENOMIC DNA]</scope>
    <source>
        <strain evidence="47 85">N18-0707</strain>
    </source>
</reference>
<dbReference type="Proteomes" id="UP000566721">
    <property type="component" value="Unassembled WGS sequence"/>
</dbReference>
<evidence type="ECO:0000313" key="57">
    <source>
        <dbReference type="Proteomes" id="UP000350032"/>
    </source>
</evidence>
<evidence type="ECO:0000313" key="21">
    <source>
        <dbReference type="EMBL" id="EAG4460973.1"/>
    </source>
</evidence>
<dbReference type="KEGG" id="lmok:CQ02_00170"/>
<dbReference type="Proteomes" id="UP000398321">
    <property type="component" value="Unassembled WGS sequence"/>
</dbReference>
<dbReference type="Proteomes" id="UP000489121">
    <property type="component" value="Unassembled WGS sequence"/>
</dbReference>
<dbReference type="EMBL" id="DAAIJL010000005">
    <property type="protein sequence ID" value="HAB8557006.1"/>
    <property type="molecule type" value="Genomic_DNA"/>
</dbReference>
<dbReference type="Proteomes" id="UP000403352">
    <property type="component" value="Unassembled WGS sequence"/>
</dbReference>
<dbReference type="Proteomes" id="UP000530452">
    <property type="component" value="Unassembled WGS sequence"/>
</dbReference>
<evidence type="ECO:0000313" key="74">
    <source>
        <dbReference type="Proteomes" id="UP000478682"/>
    </source>
</evidence>
<dbReference type="EMBL" id="AAAIXK010000004">
    <property type="protein sequence ID" value="EAC5550627.1"/>
    <property type="molecule type" value="Genomic_DNA"/>
</dbReference>
<keyword evidence="1" id="KW-1133">Transmembrane helix</keyword>
<dbReference type="EMBL" id="AAASLB010000003">
    <property type="protein sequence ID" value="EAE4941883.1"/>
    <property type="molecule type" value="Genomic_DNA"/>
</dbReference>
<dbReference type="EMBL" id="AABATR010000002">
    <property type="protein sequence ID" value="EAG1893040.1"/>
    <property type="molecule type" value="Genomic_DNA"/>
</dbReference>
<dbReference type="EMBL" id="DABJAN010000003">
    <property type="protein sequence ID" value="HAJ9593553.1"/>
    <property type="molecule type" value="Genomic_DNA"/>
</dbReference>
<evidence type="ECO:0000313" key="83">
    <source>
        <dbReference type="Proteomes" id="UP000533021"/>
    </source>
</evidence>
<evidence type="ECO:0000313" key="68">
    <source>
        <dbReference type="Proteomes" id="UP000410967"/>
    </source>
</evidence>
<evidence type="ECO:0000313" key="34">
    <source>
        <dbReference type="EMBL" id="ECX6924602.1"/>
    </source>
</evidence>
<evidence type="ECO:0000313" key="54">
    <source>
        <dbReference type="Proteomes" id="UP000339309"/>
    </source>
</evidence>
<dbReference type="Proteomes" id="UP000525850">
    <property type="component" value="Unassembled WGS sequence"/>
</dbReference>
<evidence type="ECO:0000313" key="91">
    <source>
        <dbReference type="Proteomes" id="UP000843503"/>
    </source>
</evidence>
<dbReference type="EMBL" id="AAAKQF010000001">
    <property type="protein sequence ID" value="EAC9038893.1"/>
    <property type="molecule type" value="Genomic_DNA"/>
</dbReference>
<evidence type="ECO:0000313" key="86">
    <source>
        <dbReference type="Proteomes" id="UP000546397"/>
    </source>
</evidence>
<evidence type="ECO:0000313" key="41">
    <source>
        <dbReference type="EMBL" id="HAA8052784.1"/>
    </source>
</evidence>
<dbReference type="Proteomes" id="UP000331186">
    <property type="component" value="Unassembled WGS sequence"/>
</dbReference>
<dbReference type="EMBL" id="AABFVG010000003">
    <property type="protein sequence ID" value="EAH2281794.1"/>
    <property type="molecule type" value="Genomic_DNA"/>
</dbReference>
<dbReference type="Proteomes" id="UP000336166">
    <property type="component" value="Unassembled WGS sequence"/>
</dbReference>
<evidence type="ECO:0000313" key="13">
    <source>
        <dbReference type="EMBL" id="EAE4941883.1"/>
    </source>
</evidence>
<dbReference type="Proteomes" id="UP000528151">
    <property type="component" value="Unassembled WGS sequence"/>
</dbReference>
<dbReference type="Proteomes" id="UP000540117">
    <property type="component" value="Unassembled WGS sequence"/>
</dbReference>
<dbReference type="EMBL" id="AABGHY010000003">
    <property type="protein sequence ID" value="EAH3293991.1"/>
    <property type="molecule type" value="Genomic_DNA"/>
</dbReference>
<organism evidence="5 62">
    <name type="scientific">Listeria monocytogenes</name>
    <dbReference type="NCBI Taxonomy" id="1639"/>
    <lineage>
        <taxon>Bacteria</taxon>
        <taxon>Bacillati</taxon>
        <taxon>Bacillota</taxon>
        <taxon>Bacilli</taxon>
        <taxon>Bacillales</taxon>
        <taxon>Listeriaceae</taxon>
        <taxon>Listeria</taxon>
    </lineage>
</organism>
<evidence type="ECO:0000313" key="71">
    <source>
        <dbReference type="Proteomes" id="UP000455569"/>
    </source>
</evidence>
<evidence type="ECO:0000313" key="26">
    <source>
        <dbReference type="EMBL" id="EAH2281794.1"/>
    </source>
</evidence>
<dbReference type="Proteomes" id="UP000364988">
    <property type="component" value="Unassembled WGS sequence"/>
</dbReference>
<dbReference type="EMBL" id="DAAEEB010000003">
    <property type="protein sequence ID" value="HAA8052784.1"/>
    <property type="molecule type" value="Genomic_DNA"/>
</dbReference>
<dbReference type="Proteomes" id="UP000549379">
    <property type="component" value="Unassembled WGS sequence"/>
</dbReference>
<evidence type="ECO:0000313" key="47">
    <source>
        <dbReference type="EMBL" id="NYA01094.1"/>
    </source>
</evidence>
<evidence type="ECO:0000313" key="19">
    <source>
        <dbReference type="EMBL" id="EAG2996110.1"/>
    </source>
</evidence>
<evidence type="ECO:0000313" key="72">
    <source>
        <dbReference type="Proteomes" id="UP000467347"/>
    </source>
</evidence>
<evidence type="ECO:0000313" key="38">
    <source>
        <dbReference type="EMBL" id="EDN9835896.1"/>
    </source>
</evidence>
<dbReference type="Proteomes" id="UP000339309">
    <property type="component" value="Unassembled WGS sequence"/>
</dbReference>
<dbReference type="Proteomes" id="UP000467347">
    <property type="component" value="Unassembled WGS sequence"/>
</dbReference>
<dbReference type="EMBL" id="DAAJFY010000002">
    <property type="protein sequence ID" value="HAC0274607.1"/>
    <property type="molecule type" value="Genomic_DNA"/>
</dbReference>
<evidence type="ECO:0000313" key="18">
    <source>
        <dbReference type="EMBL" id="EAG2514680.1"/>
    </source>
</evidence>
<evidence type="ECO:0000313" key="4">
    <source>
        <dbReference type="EMBL" id="EAC6548636.1"/>
    </source>
</evidence>
<dbReference type="Proteomes" id="UP000365297">
    <property type="component" value="Unassembled WGS sequence"/>
</dbReference>
<evidence type="ECO:0000313" key="66">
    <source>
        <dbReference type="Proteomes" id="UP000398321"/>
    </source>
</evidence>
<evidence type="ECO:0000256" key="1">
    <source>
        <dbReference type="SAM" id="Phobius"/>
    </source>
</evidence>
<dbReference type="Proteomes" id="UP000527632">
    <property type="component" value="Unassembled WGS sequence"/>
</dbReference>
<evidence type="ECO:0000313" key="64">
    <source>
        <dbReference type="Proteomes" id="UP000379076"/>
    </source>
</evidence>
<evidence type="ECO:0000313" key="78">
    <source>
        <dbReference type="Proteomes" id="UP000522199"/>
    </source>
</evidence>
<dbReference type="AlphaFoldDB" id="A0A0B8QWA8"/>
<dbReference type="Proteomes" id="UP000478704">
    <property type="component" value="Unassembled WGS sequence"/>
</dbReference>
<evidence type="ECO:0000313" key="20">
    <source>
        <dbReference type="EMBL" id="EAG4330966.1"/>
    </source>
</evidence>
<reference evidence="52 54" key="4">
    <citation type="submission" date="2018-06" db="EMBL/GenBank/DDBJ databases">
        <authorList>
            <consortium name="PulseNet: The National Subtyping Network for Foodborne Disease Surveillance"/>
            <person name="Tarr C.L."/>
            <person name="Trees E."/>
            <person name="Katz L.S."/>
            <person name="Carleton-Romer H.A."/>
            <person name="Stroika S."/>
            <person name="Kucerova Z."/>
            <person name="Roache K.F."/>
            <person name="Sabol A.L."/>
            <person name="Besser J."/>
            <person name="Gerner-Smidt P."/>
        </authorList>
    </citation>
    <scope>NUCLEOTIDE SEQUENCE [LARGE SCALE GENOMIC DNA]</scope>
    <source>
        <strain evidence="2 54">2015L-6227</strain>
        <strain evidence="12 52">PNUSAL000134</strain>
        <strain evidence="6 58">PNUSAL000910</strain>
        <strain evidence="14 59">PNUSAL002180</strain>
        <strain evidence="15 74">PNUSAL002298</strain>
        <strain evidence="29 57">PNUSAL004402</strain>
        <strain evidence="36 77">PNUSAL005692</strain>
    </source>
</reference>
<evidence type="ECO:0000313" key="2">
    <source>
        <dbReference type="EMBL" id="EAC4552215.1"/>
    </source>
</evidence>
<evidence type="ECO:0000313" key="55">
    <source>
        <dbReference type="Proteomes" id="UP000344343"/>
    </source>
</evidence>
<evidence type="ECO:0000313" key="51">
    <source>
        <dbReference type="Proteomes" id="UP000331186"/>
    </source>
</evidence>
<dbReference type="EMBL" id="AANEHK010000001">
    <property type="protein sequence ID" value="EDO0984681.1"/>
    <property type="molecule type" value="Genomic_DNA"/>
</dbReference>
<dbReference type="EMBL" id="AABAWE010000002">
    <property type="protein sequence ID" value="EAG2086542.1"/>
    <property type="molecule type" value="Genomic_DNA"/>
</dbReference>
<protein>
    <submittedName>
        <fullName evidence="5">Uncharacterized protein</fullName>
    </submittedName>
</protein>
<evidence type="ECO:0000313" key="90">
    <source>
        <dbReference type="Proteomes" id="UP000841146"/>
    </source>
</evidence>
<dbReference type="EMBL" id="AALAQH010000003">
    <property type="protein sequence ID" value="ECX6924602.1"/>
    <property type="molecule type" value="Genomic_DNA"/>
</dbReference>
<dbReference type="Proteomes" id="UP000840039">
    <property type="component" value="Unassembled WGS sequence"/>
</dbReference>
<evidence type="ECO:0000313" key="35">
    <source>
        <dbReference type="EMBL" id="ECY6543003.1"/>
    </source>
</evidence>
<dbReference type="EMBL" id="AAAREG010000002">
    <property type="protein sequence ID" value="EAE2353496.1"/>
    <property type="molecule type" value="Genomic_DNA"/>
</dbReference>
<dbReference type="Proteomes" id="UP000481141">
    <property type="component" value="Unassembled WGS sequence"/>
</dbReference>
<feature type="transmembrane region" description="Helical" evidence="1">
    <location>
        <begin position="6"/>
        <end position="22"/>
    </location>
</feature>
<evidence type="ECO:0000313" key="16">
    <source>
        <dbReference type="EMBL" id="EAG2086542.1"/>
    </source>
</evidence>
<evidence type="ECO:0000313" key="7">
    <source>
        <dbReference type="EMBL" id="EAD1184576.1"/>
    </source>
</evidence>
<evidence type="ECO:0000313" key="65">
    <source>
        <dbReference type="Proteomes" id="UP000389283"/>
    </source>
</evidence>
<evidence type="ECO:0000313" key="37">
    <source>
        <dbReference type="EMBL" id="EDN7714643.1"/>
    </source>
</evidence>
<dbReference type="Proteomes" id="UP000841146">
    <property type="component" value="Unassembled WGS sequence"/>
</dbReference>
<dbReference type="EMBL" id="AAAJWF010000008">
    <property type="protein sequence ID" value="EAC7481420.1"/>
    <property type="molecule type" value="Genomic_DNA"/>
</dbReference>
<evidence type="ECO:0000313" key="17">
    <source>
        <dbReference type="EMBL" id="EAG2245241.1"/>
    </source>
</evidence>
<dbReference type="EMBL" id="AAAMZD010000002">
    <property type="protein sequence ID" value="EAD3792267.1"/>
    <property type="molecule type" value="Genomic_DNA"/>
</dbReference>
<dbReference type="EMBL" id="AABEKY010000002">
    <property type="protein sequence ID" value="EAG9386719.1"/>
    <property type="molecule type" value="Genomic_DNA"/>
</dbReference>
<dbReference type="EMBL" id="AABDGJ010000001">
    <property type="protein sequence ID" value="EAG6989284.1"/>
    <property type="molecule type" value="Genomic_DNA"/>
</dbReference>
<evidence type="ECO:0000313" key="69">
    <source>
        <dbReference type="Proteomes" id="UP000423131"/>
    </source>
</evidence>
<evidence type="ECO:0000313" key="8">
    <source>
        <dbReference type="EMBL" id="EAD3792267.1"/>
    </source>
</evidence>
<dbReference type="Proteomes" id="UP000544530">
    <property type="component" value="Unassembled WGS sequence"/>
</dbReference>
<evidence type="ECO:0000313" key="63">
    <source>
        <dbReference type="Proteomes" id="UP000376505"/>
    </source>
</evidence>
<evidence type="ECO:0000313" key="82">
    <source>
        <dbReference type="Proteomes" id="UP000530452"/>
    </source>
</evidence>
<evidence type="ECO:0000313" key="27">
    <source>
        <dbReference type="EMBL" id="EAH3293991.1"/>
    </source>
</evidence>
<dbReference type="Proteomes" id="UP000344343">
    <property type="component" value="Unassembled WGS sequence"/>
</dbReference>
<evidence type="ECO:0000313" key="22">
    <source>
        <dbReference type="EMBL" id="EAG6168826.1"/>
    </source>
</evidence>
<reference evidence="48 94" key="1">
    <citation type="submission" date="2016-09" db="EMBL/GenBank/DDBJ databases">
        <title>100K Listeria isolates.</title>
        <authorList>
            <person name="Chen P."/>
            <person name="Weimer B.C."/>
            <person name="Kong N."/>
            <person name="Huang B."/>
        </authorList>
    </citation>
    <scope>NUCLEOTIDE SEQUENCE [LARGE SCALE GENOMIC DNA]</scope>
    <source>
        <strain evidence="48 94">BCW_2383</strain>
    </source>
</reference>
<dbReference type="EMBL" id="AAANYN010000003">
    <property type="protein sequence ID" value="EAD5773254.1"/>
    <property type="molecule type" value="Genomic_DNA"/>
</dbReference>
<dbReference type="EMBL" id="QXLS01000002">
    <property type="protein sequence ID" value="RKA09377.1"/>
    <property type="molecule type" value="Genomic_DNA"/>
</dbReference>
<evidence type="ECO:0000313" key="15">
    <source>
        <dbReference type="EMBL" id="EAG1893040.1"/>
    </source>
</evidence>
<dbReference type="EMBL" id="AALEDS010000001">
    <property type="protein sequence ID" value="ECY6543003.1"/>
    <property type="molecule type" value="Genomic_DNA"/>
</dbReference>
<dbReference type="EMBL" id="AACJYH010000003">
    <property type="protein sequence ID" value="EAK8896994.1"/>
    <property type="molecule type" value="Genomic_DNA"/>
</dbReference>
<evidence type="ECO:0000313" key="60">
    <source>
        <dbReference type="Proteomes" id="UP000364988"/>
    </source>
</evidence>
<evidence type="ECO:0000313" key="44">
    <source>
        <dbReference type="EMBL" id="HAC0274607.1"/>
    </source>
</evidence>
<accession>A0A0B8QWA8</accession>
<evidence type="ECO:0000313" key="9">
    <source>
        <dbReference type="EMBL" id="EAD5773254.1"/>
    </source>
</evidence>
<evidence type="ECO:0000313" key="46">
    <source>
        <dbReference type="EMBL" id="HAJ9593553.1"/>
    </source>
</evidence>
<dbReference type="Proteomes" id="UP000345329">
    <property type="component" value="Unassembled WGS sequence"/>
</dbReference>
<evidence type="ECO:0000313" key="88">
    <source>
        <dbReference type="Proteomes" id="UP000549379"/>
    </source>
</evidence>
<evidence type="ECO:0000313" key="49">
    <source>
        <dbReference type="EMBL" id="RKA09377.1"/>
    </source>
</evidence>
<dbReference type="EMBL" id="AABBZO010000001">
    <property type="protein sequence ID" value="EAG4460973.1"/>
    <property type="molecule type" value="Genomic_DNA"/>
</dbReference>
<dbReference type="Proteomes" id="UP000358545">
    <property type="component" value="Unassembled WGS sequence"/>
</dbReference>
<dbReference type="OMA" id="NKDTYDI"/>
<reference evidence="90 91" key="3">
    <citation type="journal article" date="2018" name="Genome Biol.">
        <title>SKESA: strategic k-mer extension for scrupulous assemblies.</title>
        <authorList>
            <person name="Souvorov A."/>
            <person name="Agarwala R."/>
            <person name="Lipman D.J."/>
        </authorList>
    </citation>
    <scope>NUCLEOTIDE SEQUENCE [LARGE SCALE GENOMIC DNA]</scope>
    <source>
        <strain evidence="41">09CEB371LM</strain>
        <strain evidence="46">2017-325981-023-01</strain>
        <strain evidence="42 93">CFIAFB20100120</strain>
        <strain evidence="44">CFIAFB20170037</strain>
        <strain evidence="43 90">CFIAFB20170045</strain>
        <strain evidence="45 92">DMG1500109</strain>
    </source>
</reference>
<evidence type="ECO:0000313" key="12">
    <source>
        <dbReference type="EMBL" id="EAE2353496.1"/>
    </source>
</evidence>
<evidence type="ECO:0000313" key="50">
    <source>
        <dbReference type="Proteomes" id="UP000272537"/>
    </source>
</evidence>
<evidence type="ECO:0000313" key="14">
    <source>
        <dbReference type="EMBL" id="EAG0866254.1"/>
    </source>
</evidence>
<dbReference type="EMBL" id="AAAJKI010000022">
    <property type="protein sequence ID" value="EAC6548636.1"/>
    <property type="molecule type" value="Genomic_DNA"/>
</dbReference>
<evidence type="ECO:0000313" key="77">
    <source>
        <dbReference type="Proteomes" id="UP000489121"/>
    </source>
</evidence>
<keyword evidence="1" id="KW-0472">Membrane</keyword>
<evidence type="ECO:0000313" key="11">
    <source>
        <dbReference type="EMBL" id="EAE1339167.1"/>
    </source>
</evidence>
<dbReference type="Proteomes" id="UP000533021">
    <property type="component" value="Unassembled WGS sequence"/>
</dbReference>
<evidence type="ECO:0000313" key="33">
    <source>
        <dbReference type="EMBL" id="ECC1555483.1"/>
    </source>
</evidence>
<dbReference type="RefSeq" id="WP_003725644.1">
    <property type="nucleotide sequence ID" value="NC_021824.1"/>
</dbReference>
<evidence type="ECO:0000313" key="24">
    <source>
        <dbReference type="EMBL" id="EAG9386719.1"/>
    </source>
</evidence>
<dbReference type="Proteomes" id="UP000478682">
    <property type="component" value="Unassembled WGS sequence"/>
</dbReference>
<dbReference type="EMBL" id="AABEMN010000009">
    <property type="protein sequence ID" value="EAG9519614.1"/>
    <property type="molecule type" value="Genomic_DNA"/>
</dbReference>
<evidence type="ECO:0000313" key="23">
    <source>
        <dbReference type="EMBL" id="EAG6989284.1"/>
    </source>
</evidence>
<dbReference type="Proteomes" id="UP000368512">
    <property type="component" value="Unassembled WGS sequence"/>
</dbReference>
<dbReference type="EMBL" id="AAAQQZ010000004">
    <property type="protein sequence ID" value="EAE1339167.1"/>
    <property type="molecule type" value="Genomic_DNA"/>
</dbReference>
<evidence type="ECO:0000313" key="94">
    <source>
        <dbReference type="Proteomes" id="UP000852906"/>
    </source>
</evidence>
<evidence type="ECO:0000313" key="61">
    <source>
        <dbReference type="Proteomes" id="UP000365297"/>
    </source>
</evidence>
<evidence type="ECO:0000313" key="40">
    <source>
        <dbReference type="EMBL" id="EDP8512914.1"/>
    </source>
</evidence>
<dbReference type="Proteomes" id="UP000389283">
    <property type="component" value="Unassembled WGS sequence"/>
</dbReference>
<evidence type="ECO:0000313" key="76">
    <source>
        <dbReference type="Proteomes" id="UP000481141"/>
    </source>
</evidence>
<keyword evidence="1" id="KW-0812">Transmembrane</keyword>
<dbReference type="Proteomes" id="UP000843775">
    <property type="component" value="Unassembled WGS sequence"/>
</dbReference>
<evidence type="ECO:0000313" key="80">
    <source>
        <dbReference type="Proteomes" id="UP000527632"/>
    </source>
</evidence>
<evidence type="ECO:0000313" key="56">
    <source>
        <dbReference type="Proteomes" id="UP000345329"/>
    </source>
</evidence>
<evidence type="ECO:0000313" key="48">
    <source>
        <dbReference type="EMBL" id="OET50675.1"/>
    </source>
</evidence>
<dbReference type="Proteomes" id="UP000354255">
    <property type="component" value="Unassembled WGS sequence"/>
</dbReference>
<evidence type="ECO:0000313" key="36">
    <source>
        <dbReference type="EMBL" id="ECY9784160.1"/>
    </source>
</evidence>